<evidence type="ECO:0000259" key="3">
    <source>
        <dbReference type="Pfam" id="PF12928"/>
    </source>
</evidence>
<evidence type="ECO:0000313" key="5">
    <source>
        <dbReference type="Proteomes" id="UP000188354"/>
    </source>
</evidence>
<dbReference type="AlphaFoldDB" id="A0A1J7GX85"/>
<reference evidence="4 5" key="1">
    <citation type="journal article" date="2017" name="Plant Biotechnol. J.">
        <title>A comprehensive draft genome sequence for lupin (Lupinus angustifolius), an emerging health food: insights into plant-microbe interactions and legume evolution.</title>
        <authorList>
            <person name="Hane J.K."/>
            <person name="Ming Y."/>
            <person name="Kamphuis L.G."/>
            <person name="Nelson M.N."/>
            <person name="Garg G."/>
            <person name="Atkins C.A."/>
            <person name="Bayer P.E."/>
            <person name="Bravo A."/>
            <person name="Bringans S."/>
            <person name="Cannon S."/>
            <person name="Edwards D."/>
            <person name="Foley R."/>
            <person name="Gao L.L."/>
            <person name="Harrison M.J."/>
            <person name="Huang W."/>
            <person name="Hurgobin B."/>
            <person name="Li S."/>
            <person name="Liu C.W."/>
            <person name="McGrath A."/>
            <person name="Morahan G."/>
            <person name="Murray J."/>
            <person name="Weller J."/>
            <person name="Jian J."/>
            <person name="Singh K.B."/>
        </authorList>
    </citation>
    <scope>NUCLEOTIDE SEQUENCE [LARGE SCALE GENOMIC DNA]</scope>
    <source>
        <strain evidence="5">cv. Tanjil</strain>
        <tissue evidence="4">Whole plant</tissue>
    </source>
</reference>
<dbReference type="OrthoDB" id="408683at2759"/>
<proteinExistence type="inferred from homology"/>
<name>A0A1J7GX85_LUPAN</name>
<dbReference type="STRING" id="3871.A0A1J7GX85"/>
<dbReference type="KEGG" id="lang:109356046"/>
<dbReference type="PANTHER" id="PTHR21027:SF1">
    <property type="entry name" value="TRNA-SPLICING ENDONUCLEASE SUBUNIT SEN54"/>
    <property type="match status" value="1"/>
</dbReference>
<evidence type="ECO:0000313" key="4">
    <source>
        <dbReference type="EMBL" id="OIW05207.1"/>
    </source>
</evidence>
<keyword evidence="2" id="KW-0819">tRNA processing</keyword>
<comment type="similarity">
    <text evidence="1">Belongs to the SEN54 family.</text>
</comment>
<dbReference type="Gramene" id="OIW05207">
    <property type="protein sequence ID" value="OIW05207"/>
    <property type="gene ID" value="TanjilG_14760"/>
</dbReference>
<dbReference type="GO" id="GO:0000379">
    <property type="term" value="P:tRNA-type intron splice site recognition and cleavage"/>
    <property type="evidence" value="ECO:0007669"/>
    <property type="project" value="TreeGrafter"/>
</dbReference>
<dbReference type="Pfam" id="PF12928">
    <property type="entry name" value="tRNA_int_end_N2"/>
    <property type="match status" value="1"/>
</dbReference>
<evidence type="ECO:0000256" key="2">
    <source>
        <dbReference type="ARBA" id="ARBA00022694"/>
    </source>
</evidence>
<evidence type="ECO:0000256" key="1">
    <source>
        <dbReference type="ARBA" id="ARBA00005736"/>
    </source>
</evidence>
<dbReference type="EMBL" id="CM007369">
    <property type="protein sequence ID" value="OIW05207.1"/>
    <property type="molecule type" value="Genomic_DNA"/>
</dbReference>
<dbReference type="OMA" id="GCCWESF"/>
<feature type="domain" description="tRNA-splicing endonuclease subunit Sen54 N-terminal" evidence="3">
    <location>
        <begin position="41"/>
        <end position="97"/>
    </location>
</feature>
<keyword evidence="5" id="KW-1185">Reference proteome</keyword>
<gene>
    <name evidence="4" type="ORF">TanjilG_14760</name>
</gene>
<dbReference type="Proteomes" id="UP000188354">
    <property type="component" value="Chromosome LG09"/>
</dbReference>
<accession>A0A1J7GX85</accession>
<organism evidence="4 5">
    <name type="scientific">Lupinus angustifolius</name>
    <name type="common">Narrow-leaved blue lupine</name>
    <dbReference type="NCBI Taxonomy" id="3871"/>
    <lineage>
        <taxon>Eukaryota</taxon>
        <taxon>Viridiplantae</taxon>
        <taxon>Streptophyta</taxon>
        <taxon>Embryophyta</taxon>
        <taxon>Tracheophyta</taxon>
        <taxon>Spermatophyta</taxon>
        <taxon>Magnoliopsida</taxon>
        <taxon>eudicotyledons</taxon>
        <taxon>Gunneridae</taxon>
        <taxon>Pentapetalae</taxon>
        <taxon>rosids</taxon>
        <taxon>fabids</taxon>
        <taxon>Fabales</taxon>
        <taxon>Fabaceae</taxon>
        <taxon>Papilionoideae</taxon>
        <taxon>50 kb inversion clade</taxon>
        <taxon>genistoids sensu lato</taxon>
        <taxon>core genistoids</taxon>
        <taxon>Genisteae</taxon>
        <taxon>Lupinus</taxon>
    </lineage>
</organism>
<protein>
    <recommendedName>
        <fullName evidence="3">tRNA-splicing endonuclease subunit Sen54 N-terminal domain-containing protein</fullName>
    </recommendedName>
</protein>
<dbReference type="InterPro" id="IPR024337">
    <property type="entry name" value="tRNA_splic_suSen54"/>
</dbReference>
<sequence>MEDKVWGCCSSEEDSDDNINNNNEFNFQKASDDEENDHNLHLRNVQCKGWWNDEIEMTEVADKNGKMCVTSGVCGSDKTYSSIEETVYLMELGDLHLSDNGGDRSLALMDMYKKVIGRKGGCCWEQFEVYRHLKNLGYIVGRHGVFWSLKGIKSSHKNVALEDIKESKQLVDTGYEVELPFNELFGELQIDDLRPDFDVYPPNSRFQKSSPGDPSFLLYLAREHPPSRTGIEIEALEKQCDGIPLKIGRVTGGRVSFFSFDNVELPVLP</sequence>
<dbReference type="PANTHER" id="PTHR21027">
    <property type="entry name" value="TRNA-SPLICING ENDONUCLEASE SUBUNIT SEN54"/>
    <property type="match status" value="1"/>
</dbReference>
<dbReference type="GO" id="GO:0000214">
    <property type="term" value="C:tRNA-intron endonuclease complex"/>
    <property type="evidence" value="ECO:0007669"/>
    <property type="project" value="TreeGrafter"/>
</dbReference>
<dbReference type="InterPro" id="IPR024336">
    <property type="entry name" value="tRNA_splic_suSen54_N"/>
</dbReference>